<evidence type="ECO:0000256" key="4">
    <source>
        <dbReference type="ARBA" id="ARBA00022692"/>
    </source>
</evidence>
<dbReference type="AlphaFoldDB" id="A0A9D1EQW1"/>
<dbReference type="CDD" id="cd06261">
    <property type="entry name" value="TM_PBP2"/>
    <property type="match status" value="1"/>
</dbReference>
<accession>A0A9D1EQW1</accession>
<feature type="transmembrane region" description="Helical" evidence="7">
    <location>
        <begin position="111"/>
        <end position="130"/>
    </location>
</feature>
<evidence type="ECO:0000313" key="9">
    <source>
        <dbReference type="EMBL" id="HIS30353.1"/>
    </source>
</evidence>
<dbReference type="InterPro" id="IPR000515">
    <property type="entry name" value="MetI-like"/>
</dbReference>
<feature type="transmembrane region" description="Helical" evidence="7">
    <location>
        <begin position="191"/>
        <end position="208"/>
    </location>
</feature>
<keyword evidence="5 7" id="KW-1133">Transmembrane helix</keyword>
<sequence>MMKKGFGNRIIVGLVIALTAVTHWLLFYIIIINSFKTKAEASKLSLSLPAEWVAWDNYKYVLTYKDFIFLRSMLNSLIITAVTMAVLVLVASMTAFVLVRRKNRFTGFIDKLILAGLIAPLSIIPTYWMLSKLGLANTMPGLILVEIALMFSYATMLYKGYIATVPREIDEAAILDGCGWRELFFGIHFRLMKPITATVIILRAFVVYNDFSNPMYFLSGSKSSTVQLCVYTFQTTYGTDWGHLFAAIVLVSLPPAVLFLIMHKRIMDGMVMGAVKG</sequence>
<dbReference type="PANTHER" id="PTHR43744">
    <property type="entry name" value="ABC TRANSPORTER PERMEASE PROTEIN MG189-RELATED-RELATED"/>
    <property type="match status" value="1"/>
</dbReference>
<dbReference type="Proteomes" id="UP000823935">
    <property type="component" value="Unassembled WGS sequence"/>
</dbReference>
<protein>
    <submittedName>
        <fullName evidence="9">Carbohydrate ABC transporter permease</fullName>
    </submittedName>
</protein>
<dbReference type="Pfam" id="PF00528">
    <property type="entry name" value="BPD_transp_1"/>
    <property type="match status" value="1"/>
</dbReference>
<evidence type="ECO:0000313" key="10">
    <source>
        <dbReference type="Proteomes" id="UP000823935"/>
    </source>
</evidence>
<feature type="transmembrane region" description="Helical" evidence="7">
    <location>
        <begin position="12"/>
        <end position="35"/>
    </location>
</feature>
<dbReference type="GO" id="GO:0005886">
    <property type="term" value="C:plasma membrane"/>
    <property type="evidence" value="ECO:0007669"/>
    <property type="project" value="UniProtKB-SubCell"/>
</dbReference>
<keyword evidence="2 7" id="KW-0813">Transport</keyword>
<keyword evidence="4 7" id="KW-0812">Transmembrane</keyword>
<evidence type="ECO:0000256" key="2">
    <source>
        <dbReference type="ARBA" id="ARBA00022448"/>
    </source>
</evidence>
<dbReference type="PROSITE" id="PS50928">
    <property type="entry name" value="ABC_TM1"/>
    <property type="match status" value="1"/>
</dbReference>
<comment type="caution">
    <text evidence="9">The sequence shown here is derived from an EMBL/GenBank/DDBJ whole genome shotgun (WGS) entry which is preliminary data.</text>
</comment>
<comment type="subcellular location">
    <subcellularLocation>
        <location evidence="1 7">Cell membrane</location>
        <topology evidence="1 7">Multi-pass membrane protein</topology>
    </subcellularLocation>
</comment>
<dbReference type="InterPro" id="IPR035906">
    <property type="entry name" value="MetI-like_sf"/>
</dbReference>
<evidence type="ECO:0000256" key="6">
    <source>
        <dbReference type="ARBA" id="ARBA00023136"/>
    </source>
</evidence>
<evidence type="ECO:0000259" key="8">
    <source>
        <dbReference type="PROSITE" id="PS50928"/>
    </source>
</evidence>
<gene>
    <name evidence="9" type="ORF">IAB44_02220</name>
</gene>
<evidence type="ECO:0000256" key="1">
    <source>
        <dbReference type="ARBA" id="ARBA00004651"/>
    </source>
</evidence>
<name>A0A9D1EQW1_9FIRM</name>
<reference evidence="9" key="2">
    <citation type="journal article" date="2021" name="PeerJ">
        <title>Extensive microbial diversity within the chicken gut microbiome revealed by metagenomics and culture.</title>
        <authorList>
            <person name="Gilroy R."/>
            <person name="Ravi A."/>
            <person name="Getino M."/>
            <person name="Pursley I."/>
            <person name="Horton D.L."/>
            <person name="Alikhan N.F."/>
            <person name="Baker D."/>
            <person name="Gharbi K."/>
            <person name="Hall N."/>
            <person name="Watson M."/>
            <person name="Adriaenssens E.M."/>
            <person name="Foster-Nyarko E."/>
            <person name="Jarju S."/>
            <person name="Secka A."/>
            <person name="Antonio M."/>
            <person name="Oren A."/>
            <person name="Chaudhuri R.R."/>
            <person name="La Ragione R."/>
            <person name="Hildebrand F."/>
            <person name="Pallen M.J."/>
        </authorList>
    </citation>
    <scope>NUCLEOTIDE SEQUENCE</scope>
    <source>
        <strain evidence="9">CHK190-19873</strain>
    </source>
</reference>
<dbReference type="EMBL" id="DVIQ01000013">
    <property type="protein sequence ID" value="HIS30353.1"/>
    <property type="molecule type" value="Genomic_DNA"/>
</dbReference>
<dbReference type="PANTHER" id="PTHR43744:SF12">
    <property type="entry name" value="ABC TRANSPORTER PERMEASE PROTEIN MG189-RELATED"/>
    <property type="match status" value="1"/>
</dbReference>
<evidence type="ECO:0000256" key="5">
    <source>
        <dbReference type="ARBA" id="ARBA00022989"/>
    </source>
</evidence>
<feature type="domain" description="ABC transmembrane type-1" evidence="8">
    <location>
        <begin position="73"/>
        <end position="262"/>
    </location>
</feature>
<evidence type="ECO:0000256" key="3">
    <source>
        <dbReference type="ARBA" id="ARBA00022475"/>
    </source>
</evidence>
<feature type="transmembrane region" description="Helical" evidence="7">
    <location>
        <begin position="241"/>
        <end position="262"/>
    </location>
</feature>
<feature type="transmembrane region" description="Helical" evidence="7">
    <location>
        <begin position="77"/>
        <end position="99"/>
    </location>
</feature>
<keyword evidence="3" id="KW-1003">Cell membrane</keyword>
<feature type="transmembrane region" description="Helical" evidence="7">
    <location>
        <begin position="142"/>
        <end position="158"/>
    </location>
</feature>
<evidence type="ECO:0000256" key="7">
    <source>
        <dbReference type="RuleBase" id="RU363032"/>
    </source>
</evidence>
<dbReference type="GO" id="GO:0055085">
    <property type="term" value="P:transmembrane transport"/>
    <property type="evidence" value="ECO:0007669"/>
    <property type="project" value="InterPro"/>
</dbReference>
<organism evidence="9 10">
    <name type="scientific">Candidatus Limivivens intestinipullorum</name>
    <dbReference type="NCBI Taxonomy" id="2840858"/>
    <lineage>
        <taxon>Bacteria</taxon>
        <taxon>Bacillati</taxon>
        <taxon>Bacillota</taxon>
        <taxon>Clostridia</taxon>
        <taxon>Lachnospirales</taxon>
        <taxon>Lachnospiraceae</taxon>
        <taxon>Lachnospiraceae incertae sedis</taxon>
        <taxon>Candidatus Limivivens</taxon>
    </lineage>
</organism>
<comment type="similarity">
    <text evidence="7">Belongs to the binding-protein-dependent transport system permease family.</text>
</comment>
<reference evidence="9" key="1">
    <citation type="submission" date="2020-10" db="EMBL/GenBank/DDBJ databases">
        <authorList>
            <person name="Gilroy R."/>
        </authorList>
    </citation>
    <scope>NUCLEOTIDE SEQUENCE</scope>
    <source>
        <strain evidence="9">CHK190-19873</strain>
    </source>
</reference>
<dbReference type="SUPFAM" id="SSF161098">
    <property type="entry name" value="MetI-like"/>
    <property type="match status" value="1"/>
</dbReference>
<keyword evidence="6 7" id="KW-0472">Membrane</keyword>
<proteinExistence type="inferred from homology"/>
<dbReference type="Gene3D" id="1.10.3720.10">
    <property type="entry name" value="MetI-like"/>
    <property type="match status" value="1"/>
</dbReference>